<feature type="domain" description="EGF-like" evidence="4">
    <location>
        <begin position="197"/>
        <end position="233"/>
    </location>
</feature>
<feature type="domain" description="EGF-like" evidence="4">
    <location>
        <begin position="138"/>
        <end position="169"/>
    </location>
</feature>
<evidence type="ECO:0000313" key="5">
    <source>
        <dbReference type="EMBL" id="CAD7086476.1"/>
    </source>
</evidence>
<accession>A0A7R8YW59</accession>
<keyword evidence="2" id="KW-0812">Transmembrane</keyword>
<gene>
    <name evidence="5" type="ORF">HERILL_LOCUS9248</name>
</gene>
<keyword evidence="2" id="KW-0472">Membrane</keyword>
<feature type="transmembrane region" description="Helical" evidence="2">
    <location>
        <begin position="372"/>
        <end position="396"/>
    </location>
</feature>
<reference evidence="5 6" key="1">
    <citation type="submission" date="2020-11" db="EMBL/GenBank/DDBJ databases">
        <authorList>
            <person name="Wallbank WR R."/>
            <person name="Pardo Diaz C."/>
            <person name="Kozak K."/>
            <person name="Martin S."/>
            <person name="Jiggins C."/>
            <person name="Moest M."/>
            <person name="Warren A I."/>
            <person name="Generalovic N T."/>
            <person name="Byers J.R.P. K."/>
            <person name="Montejo-Kovacevich G."/>
            <person name="Yen C E."/>
        </authorList>
    </citation>
    <scope>NUCLEOTIDE SEQUENCE [LARGE SCALE GENOMIC DNA]</scope>
</reference>
<dbReference type="PANTHER" id="PTHR24047:SF29">
    <property type="entry name" value="EATER-RELATED"/>
    <property type="match status" value="1"/>
</dbReference>
<feature type="domain" description="EGF-like" evidence="4">
    <location>
        <begin position="303"/>
        <end position="335"/>
    </location>
</feature>
<dbReference type="OrthoDB" id="409374at2759"/>
<dbReference type="InParanoid" id="A0A7R8YW59"/>
<feature type="signal peptide" evidence="3">
    <location>
        <begin position="1"/>
        <end position="19"/>
    </location>
</feature>
<name>A0A7R8YW59_HERIL</name>
<dbReference type="EMBL" id="LR899011">
    <property type="protein sequence ID" value="CAD7086476.1"/>
    <property type="molecule type" value="Genomic_DNA"/>
</dbReference>
<evidence type="ECO:0000256" key="1">
    <source>
        <dbReference type="SAM" id="MobiDB-lite"/>
    </source>
</evidence>
<feature type="domain" description="EGF-like" evidence="4">
    <location>
        <begin position="68"/>
        <end position="103"/>
    </location>
</feature>
<dbReference type="SUPFAM" id="SSF57184">
    <property type="entry name" value="Growth factor receptor domain"/>
    <property type="match status" value="1"/>
</dbReference>
<keyword evidence="6" id="KW-1185">Reference proteome</keyword>
<dbReference type="Proteomes" id="UP000594454">
    <property type="component" value="Chromosome 3"/>
</dbReference>
<keyword evidence="3" id="KW-0732">Signal</keyword>
<feature type="domain" description="EGF-like" evidence="4">
    <location>
        <begin position="105"/>
        <end position="136"/>
    </location>
</feature>
<sequence length="438" mass="47577">MGYSQIFFVNILIIVAAHGCVEKIIREERTRIVPLNTKAGQTEMINETYSVTTEICCEGYSKNKESEKCDPVCESCDNGVCENPDICVCNDGYEYSEDTKRCEPTCDNCKNGICKAPNVCTCNEGYQMSNETNICLPVCENCLNGSCIAPGVCRCLVGYQLNEKTKLCEINKGCKTLKEDGSCGCYEGYIYDADRKRCEPFCAICENGDCTDPGVCICLPGYENRNSSTGICEPVCETPCENGSCVRPNTCECDAGFQKSSDGSQCEPKCEKGCENGSCVRPNICECDKGFQISSDSGRCEPKCEKGCENGLCVGVNECECLDGFIKAADSINCIPACTNNTCQNTSVAGCQPSKDCDCEGPNGPCISRKSYHWIFITVLILIGVVLVVAAIAIGLKMIQTKNQSGSYMIPAKRTSSRGDPLSERETGVKEYSREAFV</sequence>
<feature type="compositionally biased region" description="Basic and acidic residues" evidence="1">
    <location>
        <begin position="421"/>
        <end position="438"/>
    </location>
</feature>
<dbReference type="PANTHER" id="PTHR24047">
    <property type="entry name" value="FI01909P-RELATED"/>
    <property type="match status" value="1"/>
</dbReference>
<dbReference type="AlphaFoldDB" id="A0A7R8YW59"/>
<protein>
    <recommendedName>
        <fullName evidence="4">EGF-like domain-containing protein</fullName>
    </recommendedName>
</protein>
<dbReference type="SMART" id="SM00181">
    <property type="entry name" value="EGF"/>
    <property type="match status" value="7"/>
</dbReference>
<feature type="domain" description="EGF-like" evidence="4">
    <location>
        <begin position="235"/>
        <end position="267"/>
    </location>
</feature>
<dbReference type="Gene3D" id="2.10.25.10">
    <property type="entry name" value="Laminin"/>
    <property type="match status" value="7"/>
</dbReference>
<feature type="region of interest" description="Disordered" evidence="1">
    <location>
        <begin position="410"/>
        <end position="438"/>
    </location>
</feature>
<dbReference type="Pfam" id="PF02363">
    <property type="entry name" value="C_tripleX"/>
    <property type="match status" value="8"/>
</dbReference>
<dbReference type="InterPro" id="IPR000742">
    <property type="entry name" value="EGF"/>
</dbReference>
<feature type="domain" description="EGF-like" evidence="4">
    <location>
        <begin position="269"/>
        <end position="301"/>
    </location>
</feature>
<organism evidence="5 6">
    <name type="scientific">Hermetia illucens</name>
    <name type="common">Black soldier fly</name>
    <dbReference type="NCBI Taxonomy" id="343691"/>
    <lineage>
        <taxon>Eukaryota</taxon>
        <taxon>Metazoa</taxon>
        <taxon>Ecdysozoa</taxon>
        <taxon>Arthropoda</taxon>
        <taxon>Hexapoda</taxon>
        <taxon>Insecta</taxon>
        <taxon>Pterygota</taxon>
        <taxon>Neoptera</taxon>
        <taxon>Endopterygota</taxon>
        <taxon>Diptera</taxon>
        <taxon>Brachycera</taxon>
        <taxon>Stratiomyomorpha</taxon>
        <taxon>Stratiomyidae</taxon>
        <taxon>Hermetiinae</taxon>
        <taxon>Hermetia</taxon>
    </lineage>
</organism>
<evidence type="ECO:0000259" key="4">
    <source>
        <dbReference type="SMART" id="SM00181"/>
    </source>
</evidence>
<evidence type="ECO:0000313" key="6">
    <source>
        <dbReference type="Proteomes" id="UP000594454"/>
    </source>
</evidence>
<proteinExistence type="predicted"/>
<dbReference type="InterPro" id="IPR003341">
    <property type="entry name" value="Cys_rich_tripleX"/>
</dbReference>
<feature type="chain" id="PRO_5031208888" description="EGF-like domain-containing protein" evidence="3">
    <location>
        <begin position="20"/>
        <end position="438"/>
    </location>
</feature>
<dbReference type="InterPro" id="IPR009030">
    <property type="entry name" value="Growth_fac_rcpt_cys_sf"/>
</dbReference>
<dbReference type="InterPro" id="IPR053255">
    <property type="entry name" value="EGF-like_domain"/>
</dbReference>
<evidence type="ECO:0000256" key="3">
    <source>
        <dbReference type="SAM" id="SignalP"/>
    </source>
</evidence>
<keyword evidence="2" id="KW-1133">Transmembrane helix</keyword>
<evidence type="ECO:0000256" key="2">
    <source>
        <dbReference type="SAM" id="Phobius"/>
    </source>
</evidence>